<dbReference type="Proteomes" id="UP001642540">
    <property type="component" value="Unassembled WGS sequence"/>
</dbReference>
<proteinExistence type="predicted"/>
<gene>
    <name evidence="1" type="ORF">ODALV1_LOCUS30488</name>
</gene>
<reference evidence="1 2" key="1">
    <citation type="submission" date="2024-08" db="EMBL/GenBank/DDBJ databases">
        <authorList>
            <person name="Cucini C."/>
            <person name="Frati F."/>
        </authorList>
    </citation>
    <scope>NUCLEOTIDE SEQUENCE [LARGE SCALE GENOMIC DNA]</scope>
</reference>
<comment type="caution">
    <text evidence="1">The sequence shown here is derived from an EMBL/GenBank/DDBJ whole genome shotgun (WGS) entry which is preliminary data.</text>
</comment>
<protein>
    <submittedName>
        <fullName evidence="1">Uncharacterized protein</fullName>
    </submittedName>
</protein>
<evidence type="ECO:0000313" key="2">
    <source>
        <dbReference type="Proteomes" id="UP001642540"/>
    </source>
</evidence>
<sequence length="156" mass="17931">MGPYLSSNKSLTVHIIKLNLSLILEKLHVVIFDMINNILDLGEATSGIDCEINSSVNFLPVLVQLKINLNDFQHALKDLGCVYNGMSNFRSEFKYERNILPSICDSLKRLVKILSDILKEVQKKVCEKDDKKRITISAMIYPSFYMLRNFVSQFIR</sequence>
<accession>A0ABP1S6V1</accession>
<name>A0ABP1S6V1_9HEXA</name>
<organism evidence="1 2">
    <name type="scientific">Orchesella dallaii</name>
    <dbReference type="NCBI Taxonomy" id="48710"/>
    <lineage>
        <taxon>Eukaryota</taxon>
        <taxon>Metazoa</taxon>
        <taxon>Ecdysozoa</taxon>
        <taxon>Arthropoda</taxon>
        <taxon>Hexapoda</taxon>
        <taxon>Collembola</taxon>
        <taxon>Entomobryomorpha</taxon>
        <taxon>Entomobryoidea</taxon>
        <taxon>Orchesellidae</taxon>
        <taxon>Orchesellinae</taxon>
        <taxon>Orchesella</taxon>
    </lineage>
</organism>
<evidence type="ECO:0000313" key="1">
    <source>
        <dbReference type="EMBL" id="CAL8145429.1"/>
    </source>
</evidence>
<dbReference type="EMBL" id="CAXLJM020000164">
    <property type="protein sequence ID" value="CAL8145429.1"/>
    <property type="molecule type" value="Genomic_DNA"/>
</dbReference>
<keyword evidence="2" id="KW-1185">Reference proteome</keyword>